<evidence type="ECO:0000256" key="5">
    <source>
        <dbReference type="ARBA" id="ARBA00022695"/>
    </source>
</evidence>
<evidence type="ECO:0000256" key="2">
    <source>
        <dbReference type="ARBA" id="ARBA00012727"/>
    </source>
</evidence>
<dbReference type="PROSITE" id="PS00333">
    <property type="entry name" value="DNA_LIGASE_A2"/>
    <property type="match status" value="1"/>
</dbReference>
<dbReference type="EC" id="6.5.1.1" evidence="2"/>
<dbReference type="InterPro" id="IPR016059">
    <property type="entry name" value="DNA_ligase_ATP-dep_CS"/>
</dbReference>
<dbReference type="Gene3D" id="3.90.920.10">
    <property type="entry name" value="DNA primase, PRIM domain"/>
    <property type="match status" value="1"/>
</dbReference>
<evidence type="ECO:0000256" key="12">
    <source>
        <dbReference type="ARBA" id="ARBA00022840"/>
    </source>
</evidence>
<gene>
    <name evidence="23" type="primary">ligD</name>
    <name evidence="23" type="ORF">Q2T41_17910</name>
</gene>
<accession>A0ABT8RUI2</accession>
<evidence type="ECO:0000256" key="14">
    <source>
        <dbReference type="ARBA" id="ARBA00023125"/>
    </source>
</evidence>
<dbReference type="InterPro" id="IPR014144">
    <property type="entry name" value="LigD_PE_domain"/>
</dbReference>
<dbReference type="Gene3D" id="3.30.470.30">
    <property type="entry name" value="DNA ligase/mRNA capping enzyme"/>
    <property type="match status" value="1"/>
</dbReference>
<evidence type="ECO:0000256" key="21">
    <source>
        <dbReference type="SAM" id="MobiDB-lite"/>
    </source>
</evidence>
<dbReference type="Pfam" id="PF04679">
    <property type="entry name" value="DNA_ligase_A_C"/>
    <property type="match status" value="1"/>
</dbReference>
<keyword evidence="4" id="KW-0808">Transferase</keyword>
<keyword evidence="9" id="KW-0227">DNA damage</keyword>
<keyword evidence="24" id="KW-1185">Reference proteome</keyword>
<keyword evidence="3 23" id="KW-0436">Ligase</keyword>
<keyword evidence="6" id="KW-0540">Nuclease</keyword>
<dbReference type="InterPro" id="IPR052171">
    <property type="entry name" value="NHEJ_LigD"/>
</dbReference>
<evidence type="ECO:0000256" key="6">
    <source>
        <dbReference type="ARBA" id="ARBA00022722"/>
    </source>
</evidence>
<dbReference type="CDD" id="cd07906">
    <property type="entry name" value="Adenylation_DNA_ligase_LigD_LigC"/>
    <property type="match status" value="1"/>
</dbReference>
<comment type="catalytic activity">
    <reaction evidence="20">
        <text>ATP + (deoxyribonucleotide)n-3'-hydroxyl + 5'-phospho-(deoxyribonucleotide)m = (deoxyribonucleotide)n+m + AMP + diphosphate.</text>
        <dbReference type="EC" id="6.5.1.1"/>
    </reaction>
</comment>
<evidence type="ECO:0000256" key="8">
    <source>
        <dbReference type="ARBA" id="ARBA00022741"/>
    </source>
</evidence>
<keyword evidence="8" id="KW-0547">Nucleotide-binding</keyword>
<keyword evidence="11" id="KW-0269">Exonuclease</keyword>
<evidence type="ECO:0000256" key="7">
    <source>
        <dbReference type="ARBA" id="ARBA00022723"/>
    </source>
</evidence>
<evidence type="ECO:0000256" key="15">
    <source>
        <dbReference type="ARBA" id="ARBA00023172"/>
    </source>
</evidence>
<dbReference type="CDD" id="cd04865">
    <property type="entry name" value="LigD_Pol_like_2"/>
    <property type="match status" value="1"/>
</dbReference>
<dbReference type="Pfam" id="PF13298">
    <property type="entry name" value="LigD_N"/>
    <property type="match status" value="1"/>
</dbReference>
<keyword evidence="10" id="KW-0378">Hydrolase</keyword>
<dbReference type="SUPFAM" id="SSF56091">
    <property type="entry name" value="DNA ligase/mRNA capping enzyme, catalytic domain"/>
    <property type="match status" value="1"/>
</dbReference>
<dbReference type="PANTHER" id="PTHR42705">
    <property type="entry name" value="BIFUNCTIONAL NON-HOMOLOGOUS END JOINING PROTEIN LIGD"/>
    <property type="match status" value="1"/>
</dbReference>
<dbReference type="InterPro" id="IPR012310">
    <property type="entry name" value="DNA_ligase_ATP-dep_cent"/>
</dbReference>
<dbReference type="InterPro" id="IPR014143">
    <property type="entry name" value="NHEJ_ligase_prk"/>
</dbReference>
<dbReference type="EMBL" id="JAUKUC010000001">
    <property type="protein sequence ID" value="MDO1514533.1"/>
    <property type="molecule type" value="Genomic_DNA"/>
</dbReference>
<evidence type="ECO:0000313" key="24">
    <source>
        <dbReference type="Proteomes" id="UP001168579"/>
    </source>
</evidence>
<keyword evidence="18" id="KW-0511">Multifunctional enzyme</keyword>
<reference evidence="23" key="1">
    <citation type="journal article" date="2014" name="Int. J. Syst. Evol. Microbiol.">
        <title>Complete genome of a new Firmicutes species belonging to the dominant human colonic microbiota ('Ruminococcus bicirculans') reveals two chromosomes and a selective capacity to utilize plant glucans.</title>
        <authorList>
            <consortium name="NISC Comparative Sequencing Program"/>
            <person name="Wegmann U."/>
            <person name="Louis P."/>
            <person name="Goesmann A."/>
            <person name="Henrissat B."/>
            <person name="Duncan S.H."/>
            <person name="Flint H.J."/>
        </authorList>
    </citation>
    <scope>NUCLEOTIDE SEQUENCE</scope>
    <source>
        <strain evidence="23">CECT 8869</strain>
    </source>
</reference>
<dbReference type="PROSITE" id="PS50160">
    <property type="entry name" value="DNA_LIGASE_A3"/>
    <property type="match status" value="1"/>
</dbReference>
<keyword evidence="15" id="KW-0233">DNA recombination</keyword>
<dbReference type="NCBIfam" id="TIGR02777">
    <property type="entry name" value="LigD_PE_dom"/>
    <property type="match status" value="1"/>
</dbReference>
<evidence type="ECO:0000256" key="19">
    <source>
        <dbReference type="ARBA" id="ARBA00029943"/>
    </source>
</evidence>
<evidence type="ECO:0000256" key="13">
    <source>
        <dbReference type="ARBA" id="ARBA00022932"/>
    </source>
</evidence>
<dbReference type="Pfam" id="PF01068">
    <property type="entry name" value="DNA_ligase_A_M"/>
    <property type="match status" value="1"/>
</dbReference>
<dbReference type="CDD" id="cd07971">
    <property type="entry name" value="OBF_DNA_ligase_LigD"/>
    <property type="match status" value="1"/>
</dbReference>
<evidence type="ECO:0000256" key="18">
    <source>
        <dbReference type="ARBA" id="ARBA00023268"/>
    </source>
</evidence>
<dbReference type="GO" id="GO:0003910">
    <property type="term" value="F:DNA ligase (ATP) activity"/>
    <property type="evidence" value="ECO:0007669"/>
    <property type="project" value="UniProtKB-EC"/>
</dbReference>
<sequence>MSLKIYNDKRDFTATPEPKGELVSGTHTQRFVIQRHQASHLHYDIRLEIDGTLKSWAIPKGPSMNPSDKRLAVRTEDHPIPYLKFQGTIPKGNYGAGIMKIWDDGIFEIDHLETDKPLLEQLALGNLKLFFHGKKIKGRFALVRTTPKGSSEHWLLLKKKDAYAIDAFYNAETLVPVTERNIKEYPQNLHPGRVVQPMLATSTKTIFNDTNFIYELKWDGYRVIAHVAESGILLQSRNGINYNTKFSKLYDELQLLDNEVILDGEVVLVDYNGVSQFGELQNYPDAKGELRYYVFDMLYLNGYSMLDLTLRERKSLIPEVLEDLKISKYCDHVEGMGTALYQKAIEVGMEGVIAKEANSTYTLGYRTDKWLKIKGIQSLDAFICGYTESSNSAKRVGSLILGTEEDGRLIYVGNCGSGFSTAQRNELYYALLPLKTSEYPFDKKISLKGRKAHFVLPLVECEVKFTERTKNGLLRNPVFKRLKSTIPTMGQEPKAVHSSTGPKTVGKETIVVDGFKVPISNLDKIYWPNSGLKKYDLIDYYVQIATYILPHLKDRPQSLHRHPNGIQQESFYQKDNENLPDWIETIPIYSKSSNRDINYLLCQNTATLLYMANLGCIEINPWSSRIQHLDYPDYGIIDLDPPKEMNFKKVVKVAKEFKNLLTGIAAPSFCKVSGSRGIHIYIPMQAVYTYEEVRNFIKLLCHVIEERLPSLTTMERTIKKREGKIYLDYLQNRKGHTIASVHSVRPIANAPISVPIYWEELNDKLNPQCYVMKTYPKRLEQEGDLFNLINNTEFDMAKVLTELEFR</sequence>
<keyword evidence="16" id="KW-0234">DNA repair</keyword>
<dbReference type="InterPro" id="IPR014146">
    <property type="entry name" value="LigD_ligase_dom"/>
</dbReference>
<evidence type="ECO:0000256" key="17">
    <source>
        <dbReference type="ARBA" id="ARBA00023211"/>
    </source>
</evidence>
<feature type="region of interest" description="Disordered" evidence="21">
    <location>
        <begin position="1"/>
        <end position="21"/>
    </location>
</feature>
<feature type="domain" description="ATP-dependent DNA ligase family profile" evidence="22">
    <location>
        <begin position="283"/>
        <end position="374"/>
    </location>
</feature>
<proteinExistence type="predicted"/>
<dbReference type="Proteomes" id="UP001168579">
    <property type="component" value="Unassembled WGS sequence"/>
</dbReference>
<dbReference type="NCBIfam" id="TIGR02778">
    <property type="entry name" value="ligD_pol"/>
    <property type="match status" value="1"/>
</dbReference>
<dbReference type="PANTHER" id="PTHR42705:SF3">
    <property type="entry name" value="ATP-DEPENDENT DNA LIGASE"/>
    <property type="match status" value="1"/>
</dbReference>
<evidence type="ECO:0000259" key="22">
    <source>
        <dbReference type="PROSITE" id="PS50160"/>
    </source>
</evidence>
<keyword evidence="14" id="KW-0238">DNA-binding</keyword>
<keyword evidence="5" id="KW-0548">Nucleotidyltransferase</keyword>
<protein>
    <recommendedName>
        <fullName evidence="2">DNA ligase (ATP)</fullName>
        <ecNumber evidence="2">6.5.1.1</ecNumber>
    </recommendedName>
    <alternativeName>
        <fullName evidence="19">NHEJ DNA polymerase</fullName>
    </alternativeName>
</protein>
<evidence type="ECO:0000256" key="3">
    <source>
        <dbReference type="ARBA" id="ARBA00022598"/>
    </source>
</evidence>
<keyword evidence="12" id="KW-0067">ATP-binding</keyword>
<dbReference type="NCBIfam" id="TIGR02776">
    <property type="entry name" value="NHEJ_ligase_prk"/>
    <property type="match status" value="1"/>
</dbReference>
<dbReference type="Pfam" id="PF21686">
    <property type="entry name" value="LigD_Prim-Pol"/>
    <property type="match status" value="1"/>
</dbReference>
<organism evidence="23 24">
    <name type="scientific">Maribacter confluentis</name>
    <dbReference type="NCBI Taxonomy" id="1656093"/>
    <lineage>
        <taxon>Bacteria</taxon>
        <taxon>Pseudomonadati</taxon>
        <taxon>Bacteroidota</taxon>
        <taxon>Flavobacteriia</taxon>
        <taxon>Flavobacteriales</taxon>
        <taxon>Flavobacteriaceae</taxon>
        <taxon>Maribacter</taxon>
    </lineage>
</organism>
<keyword evidence="17" id="KW-0464">Manganese</keyword>
<reference evidence="23" key="2">
    <citation type="submission" date="2023-06" db="EMBL/GenBank/DDBJ databases">
        <authorList>
            <person name="Lucena T."/>
            <person name="Sun Q."/>
        </authorList>
    </citation>
    <scope>NUCLEOTIDE SEQUENCE</scope>
    <source>
        <strain evidence="23">CECT 8869</strain>
    </source>
</reference>
<keyword evidence="7" id="KW-0479">Metal-binding</keyword>
<dbReference type="InterPro" id="IPR012309">
    <property type="entry name" value="DNA_ligase_ATP-dep_C"/>
</dbReference>
<evidence type="ECO:0000256" key="20">
    <source>
        <dbReference type="ARBA" id="ARBA00034003"/>
    </source>
</evidence>
<evidence type="ECO:0000256" key="4">
    <source>
        <dbReference type="ARBA" id="ARBA00022679"/>
    </source>
</evidence>
<comment type="cofactor">
    <cofactor evidence="1">
        <name>Mn(2+)</name>
        <dbReference type="ChEBI" id="CHEBI:29035"/>
    </cofactor>
</comment>
<feature type="compositionally biased region" description="Basic and acidic residues" evidence="21">
    <location>
        <begin position="1"/>
        <end position="12"/>
    </location>
</feature>
<evidence type="ECO:0000256" key="1">
    <source>
        <dbReference type="ARBA" id="ARBA00001936"/>
    </source>
</evidence>
<evidence type="ECO:0000256" key="10">
    <source>
        <dbReference type="ARBA" id="ARBA00022801"/>
    </source>
</evidence>
<evidence type="ECO:0000313" key="23">
    <source>
        <dbReference type="EMBL" id="MDO1514533.1"/>
    </source>
</evidence>
<evidence type="ECO:0000256" key="11">
    <source>
        <dbReference type="ARBA" id="ARBA00022839"/>
    </source>
</evidence>
<dbReference type="Gene3D" id="3.30.1490.70">
    <property type="match status" value="1"/>
</dbReference>
<evidence type="ECO:0000256" key="9">
    <source>
        <dbReference type="ARBA" id="ARBA00022763"/>
    </source>
</evidence>
<dbReference type="Gene3D" id="2.40.50.140">
    <property type="entry name" value="Nucleic acid-binding proteins"/>
    <property type="match status" value="1"/>
</dbReference>
<dbReference type="RefSeq" id="WP_304437190.1">
    <property type="nucleotide sequence ID" value="NZ_JAUKUC010000001.1"/>
</dbReference>
<dbReference type="InterPro" id="IPR012340">
    <property type="entry name" value="NA-bd_OB-fold"/>
</dbReference>
<evidence type="ECO:0000256" key="16">
    <source>
        <dbReference type="ARBA" id="ARBA00023204"/>
    </source>
</evidence>
<comment type="caution">
    <text evidence="23">The sequence shown here is derived from an EMBL/GenBank/DDBJ whole genome shotgun (WGS) entry which is preliminary data.</text>
</comment>
<dbReference type="NCBIfam" id="TIGR02779">
    <property type="entry name" value="NHEJ_ligase_lig"/>
    <property type="match status" value="1"/>
</dbReference>
<name>A0ABT8RUI2_9FLAO</name>
<dbReference type="InterPro" id="IPR014145">
    <property type="entry name" value="LigD_pol_dom"/>
</dbReference>
<keyword evidence="13" id="KW-0239">DNA-directed DNA polymerase</keyword>
<dbReference type="SUPFAM" id="SSF50249">
    <property type="entry name" value="Nucleic acid-binding proteins"/>
    <property type="match status" value="1"/>
</dbReference>